<feature type="chain" id="PRO_5039706350" description="DUF6318 domain-containing protein" evidence="2">
    <location>
        <begin position="42"/>
        <end position="221"/>
    </location>
</feature>
<evidence type="ECO:0000256" key="1">
    <source>
        <dbReference type="SAM" id="MobiDB-lite"/>
    </source>
</evidence>
<dbReference type="STRING" id="1385521.N803_05910"/>
<keyword evidence="5" id="KW-1185">Reference proteome</keyword>
<evidence type="ECO:0000259" key="3">
    <source>
        <dbReference type="Pfam" id="PF19843"/>
    </source>
</evidence>
<dbReference type="OrthoDB" id="4838930at2"/>
<dbReference type="AlphaFoldDB" id="A0A0A0JGR4"/>
<comment type="caution">
    <text evidence="4">The sequence shown here is derived from an EMBL/GenBank/DDBJ whole genome shotgun (WGS) entry which is preliminary data.</text>
</comment>
<feature type="compositionally biased region" description="Low complexity" evidence="1">
    <location>
        <begin position="52"/>
        <end position="79"/>
    </location>
</feature>
<organism evidence="4 5">
    <name type="scientific">Knoellia subterranea KCTC 19937</name>
    <dbReference type="NCBI Taxonomy" id="1385521"/>
    <lineage>
        <taxon>Bacteria</taxon>
        <taxon>Bacillati</taxon>
        <taxon>Actinomycetota</taxon>
        <taxon>Actinomycetes</taxon>
        <taxon>Micrococcales</taxon>
        <taxon>Intrasporangiaceae</taxon>
        <taxon>Knoellia</taxon>
    </lineage>
</organism>
<dbReference type="EMBL" id="AVPK01000012">
    <property type="protein sequence ID" value="KGN36338.1"/>
    <property type="molecule type" value="Genomic_DNA"/>
</dbReference>
<dbReference type="RefSeq" id="WP_035907034.1">
    <property type="nucleotide sequence ID" value="NZ_AVPK01000012.1"/>
</dbReference>
<evidence type="ECO:0000313" key="4">
    <source>
        <dbReference type="EMBL" id="KGN36338.1"/>
    </source>
</evidence>
<feature type="region of interest" description="Disordered" evidence="1">
    <location>
        <begin position="45"/>
        <end position="79"/>
    </location>
</feature>
<dbReference type="InterPro" id="IPR046281">
    <property type="entry name" value="DUF6318"/>
</dbReference>
<feature type="domain" description="DUF6318" evidence="3">
    <location>
        <begin position="86"/>
        <end position="217"/>
    </location>
</feature>
<name>A0A0A0JGR4_9MICO</name>
<accession>A0A0A0JGR4</accession>
<evidence type="ECO:0000256" key="2">
    <source>
        <dbReference type="SAM" id="SignalP"/>
    </source>
</evidence>
<dbReference type="eggNOG" id="ENOG502ZUAJ">
    <property type="taxonomic scope" value="Bacteria"/>
</dbReference>
<evidence type="ECO:0000313" key="5">
    <source>
        <dbReference type="Proteomes" id="UP000030011"/>
    </source>
</evidence>
<dbReference type="Pfam" id="PF19843">
    <property type="entry name" value="DUF6318"/>
    <property type="match status" value="1"/>
</dbReference>
<proteinExistence type="predicted"/>
<feature type="signal peptide" evidence="2">
    <location>
        <begin position="1"/>
        <end position="41"/>
    </location>
</feature>
<sequence length="221" mass="23121">MLRALFAACRHRTTEGFRTMKSRTTMTYAVALALASTLALAGCNGGEKEPTKSATGTSPATGSASPSGSPSSSATTSPSASTAVSIPAAARAHTDEGAIAFVRFFFETVNAAHRAPDTTLLPPLSTNECKSCTSLQATALEYATKGHRAESAPTAPLSALRMRVALPADPVMVEFTLTQNKTSVVDKAGNIVDSQERKQRSQIAVLVWKEGQWFMNGLAAA</sequence>
<gene>
    <name evidence="4" type="ORF">N803_05910</name>
</gene>
<reference evidence="4 5" key="1">
    <citation type="submission" date="2013-08" db="EMBL/GenBank/DDBJ databases">
        <title>The genome sequence of Knoellia subterranea.</title>
        <authorList>
            <person name="Zhu W."/>
            <person name="Wang G."/>
        </authorList>
    </citation>
    <scope>NUCLEOTIDE SEQUENCE [LARGE SCALE GENOMIC DNA]</scope>
    <source>
        <strain evidence="4 5">KCTC 19937</strain>
    </source>
</reference>
<protein>
    <recommendedName>
        <fullName evidence="3">DUF6318 domain-containing protein</fullName>
    </recommendedName>
</protein>
<keyword evidence="2" id="KW-0732">Signal</keyword>
<dbReference type="Proteomes" id="UP000030011">
    <property type="component" value="Unassembled WGS sequence"/>
</dbReference>